<protein>
    <submittedName>
        <fullName evidence="1">Uncharacterized protein</fullName>
    </submittedName>
</protein>
<dbReference type="EMBL" id="LFVZ01000011">
    <property type="protein sequence ID" value="KTW27033.1"/>
    <property type="molecule type" value="Genomic_DNA"/>
</dbReference>
<evidence type="ECO:0000313" key="2">
    <source>
        <dbReference type="Proteomes" id="UP000054454"/>
    </source>
</evidence>
<dbReference type="Proteomes" id="UP000054454">
    <property type="component" value="Unassembled WGS sequence"/>
</dbReference>
<name>A0A0W4ZF93_PNEC8</name>
<gene>
    <name evidence="1" type="ORF">T552_02525</name>
</gene>
<dbReference type="OrthoDB" id="5385626at2759"/>
<dbReference type="RefSeq" id="XP_018225224.1">
    <property type="nucleotide sequence ID" value="XM_018371061.1"/>
</dbReference>
<comment type="caution">
    <text evidence="1">The sequence shown here is derived from an EMBL/GenBank/DDBJ whole genome shotgun (WGS) entry which is preliminary data.</text>
</comment>
<dbReference type="AlphaFoldDB" id="A0A0W4ZF93"/>
<evidence type="ECO:0000313" key="1">
    <source>
        <dbReference type="EMBL" id="KTW27033.1"/>
    </source>
</evidence>
<dbReference type="GeneID" id="28937264"/>
<sequence length="146" mass="18191">MIKPEDTEYMNYDYSKKYASILFMKNYEQRKIYKEQTLYGFSCASKDSPRFLHDQRLRMYLDRVRHSREEYWTKNRKEDQIMQSFFFAEENERCKFLEQEASFHQITPDEFIDNEQIFIEHIEALENEQNNYLINRYMDHTFHGHH</sequence>
<accession>A0A0W4ZF93</accession>
<reference evidence="2" key="1">
    <citation type="journal article" date="2016" name="Nat. Commun.">
        <title>Genome analysis of three Pneumocystis species reveals adaptation mechanisms to life exclusively in mammalian hosts.</title>
        <authorList>
            <person name="Ma L."/>
            <person name="Chen Z."/>
            <person name="Huang D.W."/>
            <person name="Kutty G."/>
            <person name="Ishihara M."/>
            <person name="Wang H."/>
            <person name="Abouelleil A."/>
            <person name="Bishop L."/>
            <person name="Davey E."/>
            <person name="Deng R."/>
            <person name="Deng X."/>
            <person name="Fan L."/>
            <person name="Fantoni G."/>
            <person name="Fitzgerald M."/>
            <person name="Gogineni E."/>
            <person name="Goldberg J.M."/>
            <person name="Handley G."/>
            <person name="Hu X."/>
            <person name="Huber C."/>
            <person name="Jiao X."/>
            <person name="Jones K."/>
            <person name="Levin J.Z."/>
            <person name="Liu Y."/>
            <person name="Macdonald P."/>
            <person name="Melnikov A."/>
            <person name="Raley C."/>
            <person name="Sassi M."/>
            <person name="Sherman B.T."/>
            <person name="Song X."/>
            <person name="Sykes S."/>
            <person name="Tran B."/>
            <person name="Walsh L."/>
            <person name="Xia Y."/>
            <person name="Yang J."/>
            <person name="Young S."/>
            <person name="Zeng Q."/>
            <person name="Zheng X."/>
            <person name="Stephens R."/>
            <person name="Nusbaum C."/>
            <person name="Birren B.W."/>
            <person name="Azadi P."/>
            <person name="Lempicki R.A."/>
            <person name="Cuomo C.A."/>
            <person name="Kovacs J.A."/>
        </authorList>
    </citation>
    <scope>NUCLEOTIDE SEQUENCE [LARGE SCALE GENOMIC DNA]</scope>
    <source>
        <strain evidence="2">B80</strain>
    </source>
</reference>
<proteinExistence type="predicted"/>
<dbReference type="VEuPathDB" id="FungiDB:T552_02525"/>
<organism evidence="1 2">
    <name type="scientific">Pneumocystis carinii (strain B80)</name>
    <name type="common">Rat pneumocystis pneumonia agent</name>
    <name type="synonym">Pneumocystis carinii f. sp. carinii</name>
    <dbReference type="NCBI Taxonomy" id="1408658"/>
    <lineage>
        <taxon>Eukaryota</taxon>
        <taxon>Fungi</taxon>
        <taxon>Dikarya</taxon>
        <taxon>Ascomycota</taxon>
        <taxon>Taphrinomycotina</taxon>
        <taxon>Pneumocystomycetes</taxon>
        <taxon>Pneumocystaceae</taxon>
        <taxon>Pneumocystis</taxon>
    </lineage>
</organism>
<keyword evidence="2" id="KW-1185">Reference proteome</keyword>